<proteinExistence type="predicted"/>
<name>Q6ILA9_DROME</name>
<reference evidence="1" key="1">
    <citation type="journal article" date="2003" name="Genome Biol.">
        <title>An integrated gene annotation and transcriptional profiling approach towards the full gene content of the Drosophila genome.</title>
        <authorList>
            <person name="Hild M."/>
            <person name="Beckmann B."/>
            <person name="Haas S.A."/>
            <person name="Koch B."/>
            <person name="Solovyev V."/>
            <person name="Busold C."/>
            <person name="Fellenberg K."/>
            <person name="Boutros M."/>
            <person name="Vingron M."/>
            <person name="Sauer F."/>
            <person name="Hoheisel J.D."/>
            <person name="Paro R."/>
        </authorList>
    </citation>
    <scope>NUCLEOTIDE SEQUENCE</scope>
</reference>
<sequence length="108" mass="11992">MHFVLRPPTSAIRRTVGMSLVGLTRNTSSTHPQFGNKLRVVNLRFGFAMLRSAGTPVRPTPWVYLVATIEQVRSIFPVDSFDDASVSGPVSLPKPLRLYPRITTQPES</sequence>
<accession>Q6ILA9</accession>
<gene>
    <name evidence="1" type="ORF">HDC09876</name>
</gene>
<evidence type="ECO:0000313" key="1">
    <source>
        <dbReference type="EMBL" id="DAA02952.1"/>
    </source>
</evidence>
<dbReference type="EMBL" id="BK002107">
    <property type="protein sequence ID" value="DAA02952.1"/>
    <property type="molecule type" value="Genomic_DNA"/>
</dbReference>
<protein>
    <submittedName>
        <fullName evidence="1">HDC09876</fullName>
    </submittedName>
</protein>
<organism evidence="1">
    <name type="scientific">Drosophila melanogaster</name>
    <name type="common">Fruit fly</name>
    <dbReference type="NCBI Taxonomy" id="7227"/>
    <lineage>
        <taxon>Eukaryota</taxon>
        <taxon>Metazoa</taxon>
        <taxon>Ecdysozoa</taxon>
        <taxon>Arthropoda</taxon>
        <taxon>Hexapoda</taxon>
        <taxon>Insecta</taxon>
        <taxon>Pterygota</taxon>
        <taxon>Neoptera</taxon>
        <taxon>Endopterygota</taxon>
        <taxon>Diptera</taxon>
        <taxon>Brachycera</taxon>
        <taxon>Muscomorpha</taxon>
        <taxon>Ephydroidea</taxon>
        <taxon>Drosophilidae</taxon>
        <taxon>Drosophila</taxon>
        <taxon>Sophophora</taxon>
    </lineage>
</organism>
<dbReference type="AlphaFoldDB" id="Q6ILA9"/>